<evidence type="ECO:0000313" key="1">
    <source>
        <dbReference type="EMBL" id="APO70486.1"/>
    </source>
</evidence>
<protein>
    <submittedName>
        <fullName evidence="1">Luciferase-like domain-containing protein</fullName>
    </submittedName>
</protein>
<proteinExistence type="predicted"/>
<dbReference type="Proteomes" id="UP000184749">
    <property type="component" value="Plasmid pRgalIE4872c"/>
</dbReference>
<evidence type="ECO:0000313" key="2">
    <source>
        <dbReference type="Proteomes" id="UP000184749"/>
    </source>
</evidence>
<dbReference type="EMBL" id="CP017104">
    <property type="protein sequence ID" value="APO70486.1"/>
    <property type="molecule type" value="Genomic_DNA"/>
</dbReference>
<gene>
    <name evidence="1" type="ORF">IE4872_PC00472</name>
</gene>
<geneLocation type="plasmid" evidence="2">
    <name>prgalie4872c</name>
</geneLocation>
<dbReference type="AlphaFoldDB" id="A0A1L5NRF5"/>
<name>A0A1L5NRF5_9HYPH</name>
<accession>A0A1L5NRF5</accession>
<reference evidence="1 2" key="1">
    <citation type="submission" date="2016-09" db="EMBL/GenBank/DDBJ databases">
        <title>The complete genome sequences of Rhizobium gallicum, symbiovars gallicum and phaseoli, symbionts associated to common bean (Phaseolus vulgaris).</title>
        <authorList>
            <person name="Bustos P."/>
            <person name="Santamaria R.I."/>
            <person name="Perez-Carrascal O.M."/>
            <person name="Juarez S."/>
            <person name="Lozano L."/>
            <person name="Martinez-Flores I."/>
            <person name="Martinez-Romero E."/>
            <person name="Cevallos M."/>
            <person name="Romero D."/>
            <person name="Davila G."/>
            <person name="Gonzalez V."/>
        </authorList>
    </citation>
    <scope>NUCLEOTIDE SEQUENCE [LARGE SCALE GENOMIC DNA]</scope>
    <source>
        <strain evidence="1 2">IE4872</strain>
        <plasmid evidence="2">prgalie4872c</plasmid>
    </source>
</reference>
<dbReference type="GO" id="GO:0016705">
    <property type="term" value="F:oxidoreductase activity, acting on paired donors, with incorporation or reduction of molecular oxygen"/>
    <property type="evidence" value="ECO:0007669"/>
    <property type="project" value="InterPro"/>
</dbReference>
<sequence length="105" mass="11522">MCREFLPYPDIGDLGQNSFRSTTDTIKRDARERGLTLRQVALQAATPLPSFIGTAETVADGLLQWFEAGATDGASFSGPLNEPELTSKWIILTRQGHPVSQDCRL</sequence>
<keyword evidence="1" id="KW-0614">Plasmid</keyword>
<dbReference type="SUPFAM" id="SSF51679">
    <property type="entry name" value="Bacterial luciferase-like"/>
    <property type="match status" value="1"/>
</dbReference>
<organism evidence="1 2">
    <name type="scientific">Rhizobium gallicum</name>
    <dbReference type="NCBI Taxonomy" id="56730"/>
    <lineage>
        <taxon>Bacteria</taxon>
        <taxon>Pseudomonadati</taxon>
        <taxon>Pseudomonadota</taxon>
        <taxon>Alphaproteobacteria</taxon>
        <taxon>Hyphomicrobiales</taxon>
        <taxon>Rhizobiaceae</taxon>
        <taxon>Rhizobium/Agrobacterium group</taxon>
        <taxon>Rhizobium</taxon>
    </lineage>
</organism>
<dbReference type="Gene3D" id="3.20.20.30">
    <property type="entry name" value="Luciferase-like domain"/>
    <property type="match status" value="1"/>
</dbReference>
<dbReference type="InterPro" id="IPR036661">
    <property type="entry name" value="Luciferase-like_sf"/>
</dbReference>